<dbReference type="RefSeq" id="WP_144278653.1">
    <property type="nucleotide sequence ID" value="NZ_CP041730.1"/>
</dbReference>
<organism evidence="2 3">
    <name type="scientific">Chitinimonas arctica</name>
    <dbReference type="NCBI Taxonomy" id="2594795"/>
    <lineage>
        <taxon>Bacteria</taxon>
        <taxon>Pseudomonadati</taxon>
        <taxon>Pseudomonadota</taxon>
        <taxon>Betaproteobacteria</taxon>
        <taxon>Neisseriales</taxon>
        <taxon>Chitinibacteraceae</taxon>
        <taxon>Chitinimonas</taxon>
    </lineage>
</organism>
<dbReference type="Proteomes" id="UP000317550">
    <property type="component" value="Chromosome"/>
</dbReference>
<feature type="domain" description="Glycosyl transferase family 1" evidence="1">
    <location>
        <begin position="471"/>
        <end position="615"/>
    </location>
</feature>
<evidence type="ECO:0000313" key="2">
    <source>
        <dbReference type="EMBL" id="QDQ27260.1"/>
    </source>
</evidence>
<dbReference type="Pfam" id="PF00534">
    <property type="entry name" value="Glycos_transf_1"/>
    <property type="match status" value="1"/>
</dbReference>
<gene>
    <name evidence="2" type="ORF">FNU76_13300</name>
</gene>
<dbReference type="AlphaFoldDB" id="A0A516SGN1"/>
<dbReference type="SUPFAM" id="SSF53756">
    <property type="entry name" value="UDP-Glycosyltransferase/glycogen phosphorylase"/>
    <property type="match status" value="1"/>
</dbReference>
<keyword evidence="3" id="KW-1185">Reference proteome</keyword>
<dbReference type="GO" id="GO:0016757">
    <property type="term" value="F:glycosyltransferase activity"/>
    <property type="evidence" value="ECO:0007669"/>
    <property type="project" value="InterPro"/>
</dbReference>
<dbReference type="OrthoDB" id="9771846at2"/>
<proteinExistence type="predicted"/>
<reference evidence="3" key="1">
    <citation type="submission" date="2019-07" db="EMBL/GenBank/DDBJ databases">
        <title>Chitinimonas sp. nov., isolated from Ny-Alesund, arctica soil.</title>
        <authorList>
            <person name="Xu Q."/>
            <person name="Peng F."/>
        </authorList>
    </citation>
    <scope>NUCLEOTIDE SEQUENCE [LARGE SCALE GENOMIC DNA]</scope>
    <source>
        <strain evidence="3">R3-44</strain>
    </source>
</reference>
<evidence type="ECO:0000313" key="3">
    <source>
        <dbReference type="Proteomes" id="UP000317550"/>
    </source>
</evidence>
<sequence length="723" mass="79154">MPTLHLIATRSSEELAVVTLQDLWTNSRASLAVTVHARPETCARLRVRWPENDRLSYQAWDAALPLAALLAGEGGQLWLAAGVRLPLAWDARLLAMAAATPGYGAVSVLCPAFTEHYPAKLTSEDMDDWQGLDRRVLDGGMGHVLATLHVSPVCALLQTAVPAGVQSDDLDFGDPAQRSVFGVRLLDAGVALGVADSVLVHWSGPALPLPALPERLKGLGAAHAHANPLSWRQFRAEPFPGYLLDGRPVQLHIMHSWGGGLERWVKDYCEADSGRINLVLKSVGNIGLYGQRLALYLDIDDAQPVRVWDFAVAIRGTAVSHPDYRRALREIVEVFMVDAVLVSSLIGHSLDVFDTGLPTTHIWHEYYPFCPALYIYFDGICRSCDSSRLRACAATNPASRLFANVSDSELLNVRSAYVQTVRRQGTCLVAPSASVIRHFGELAPALLQGDPVVIAHGTDWPEAARVPAPLASARPRVVVLGVLIGHKGADLFDALLPKLLKVADVVLLGCGESGERYMRVAGVRVISRYERHALPDLLVELAPSAGLLLSVWPETFSYTLSELLCAGIPPIAPAHGSFLDRIKDGENGFLCEPSVAAFEQRLAELLTERTALERVRVNLQTFRHRSRAEMVADYHALLPVQAMGSGFSPRPRGGEPEVVARRYFPGGAPLPLREALEIAHGYLRSKIAHSARLRLWQRRLVNGGLEIVMRVLYRIWRLAAHRR</sequence>
<dbReference type="InterPro" id="IPR001296">
    <property type="entry name" value="Glyco_trans_1"/>
</dbReference>
<accession>A0A516SGN1</accession>
<dbReference type="EMBL" id="CP041730">
    <property type="protein sequence ID" value="QDQ27260.1"/>
    <property type="molecule type" value="Genomic_DNA"/>
</dbReference>
<evidence type="ECO:0000259" key="1">
    <source>
        <dbReference type="Pfam" id="PF00534"/>
    </source>
</evidence>
<dbReference type="Gene3D" id="3.40.50.2000">
    <property type="entry name" value="Glycogen Phosphorylase B"/>
    <property type="match status" value="1"/>
</dbReference>
<dbReference type="KEGG" id="cari:FNU76_13300"/>
<protein>
    <submittedName>
        <fullName evidence="2">Glycosyltransferase</fullName>
    </submittedName>
</protein>
<name>A0A516SGN1_9NEIS</name>
<keyword evidence="2" id="KW-0808">Transferase</keyword>